<dbReference type="GO" id="GO:0005684">
    <property type="term" value="C:U2-type spliceosomal complex"/>
    <property type="evidence" value="ECO:0007669"/>
    <property type="project" value="TreeGrafter"/>
</dbReference>
<feature type="compositionally biased region" description="Acidic residues" evidence="2">
    <location>
        <begin position="988"/>
        <end position="999"/>
    </location>
</feature>
<feature type="region of interest" description="Disordered" evidence="2">
    <location>
        <begin position="966"/>
        <end position="999"/>
    </location>
</feature>
<dbReference type="InterPro" id="IPR036943">
    <property type="entry name" value="FN_type2_sf"/>
</dbReference>
<dbReference type="PANTHER" id="PTHR31551">
    <property type="entry name" value="PRE-MRNA-SPLICING FACTOR CWF18"/>
    <property type="match status" value="1"/>
</dbReference>
<proteinExistence type="predicted"/>
<reference evidence="4" key="1">
    <citation type="submission" date="2018-07" db="EMBL/GenBank/DDBJ databases">
        <authorList>
            <person name="Quirk P.G."/>
            <person name="Krulwich T.A."/>
        </authorList>
    </citation>
    <scope>NUCLEOTIDE SEQUENCE</scope>
    <source>
        <strain evidence="4">Anand</strain>
    </source>
</reference>
<name>A0A3B0ME87_THEAN</name>
<gene>
    <name evidence="4" type="ORF">TAT_000008100</name>
    <name evidence="5" type="ORF">TAV_000007900</name>
</gene>
<keyword evidence="1" id="KW-0175">Coiled coil</keyword>
<dbReference type="SUPFAM" id="SSF56988">
    <property type="entry name" value="Anthrax protective antigen"/>
    <property type="match status" value="1"/>
</dbReference>
<evidence type="ECO:0000259" key="3">
    <source>
        <dbReference type="PROSITE" id="PS51820"/>
    </source>
</evidence>
<feature type="coiled-coil region" evidence="1">
    <location>
        <begin position="187"/>
        <end position="231"/>
    </location>
</feature>
<dbReference type="InterPro" id="IPR011658">
    <property type="entry name" value="PA14_dom"/>
</dbReference>
<dbReference type="AlphaFoldDB" id="A0A3B0ME87"/>
<feature type="domain" description="PA14" evidence="3">
    <location>
        <begin position="249"/>
        <end position="413"/>
    </location>
</feature>
<evidence type="ECO:0000256" key="2">
    <source>
        <dbReference type="SAM" id="MobiDB-lite"/>
    </source>
</evidence>
<dbReference type="EMBL" id="UIVS01000001">
    <property type="protein sequence ID" value="SVP89390.1"/>
    <property type="molecule type" value="Genomic_DNA"/>
</dbReference>
<evidence type="ECO:0000313" key="5">
    <source>
        <dbReference type="EMBL" id="SVP89390.1"/>
    </source>
</evidence>
<organism evidence="4">
    <name type="scientific">Theileria annulata</name>
    <dbReference type="NCBI Taxonomy" id="5874"/>
    <lineage>
        <taxon>Eukaryota</taxon>
        <taxon>Sar</taxon>
        <taxon>Alveolata</taxon>
        <taxon>Apicomplexa</taxon>
        <taxon>Aconoidasida</taxon>
        <taxon>Piroplasmida</taxon>
        <taxon>Theileriidae</taxon>
        <taxon>Theileria</taxon>
    </lineage>
</organism>
<dbReference type="SMART" id="SM00758">
    <property type="entry name" value="PA14"/>
    <property type="match status" value="1"/>
</dbReference>
<dbReference type="Pfam" id="PF08315">
    <property type="entry name" value="cwf18"/>
    <property type="match status" value="1"/>
</dbReference>
<dbReference type="VEuPathDB" id="PiroplasmaDB:TA19560"/>
<dbReference type="Gene3D" id="3.90.182.10">
    <property type="entry name" value="Toxin - Anthrax Protective Antigen,domain 1"/>
    <property type="match status" value="1"/>
</dbReference>
<dbReference type="PANTHER" id="PTHR31551:SF1">
    <property type="entry name" value="COILED-COIL DOMAIN-CONTAINING PROTEIN 12"/>
    <property type="match status" value="1"/>
</dbReference>
<evidence type="ECO:0000256" key="1">
    <source>
        <dbReference type="SAM" id="Coils"/>
    </source>
</evidence>
<dbReference type="PROSITE" id="PS51820">
    <property type="entry name" value="PA14"/>
    <property type="match status" value="1"/>
</dbReference>
<dbReference type="InterPro" id="IPR037524">
    <property type="entry name" value="PA14/GLEYA"/>
</dbReference>
<feature type="compositionally biased region" description="Polar residues" evidence="2">
    <location>
        <begin position="971"/>
        <end position="981"/>
    </location>
</feature>
<sequence length="999" mass="112377">MYFSKIYAFAIFTKTVFCFFTSPDFSPKNEVPLPKDFTIQSIDDYDQSELKASFTHLSLTIYFLLKKLLQRHRKTLDGALCAAAFVRNGNTFTDCTTTEAPDGSVGREWCYLEVQLIGTGARDWDFCAGVIDYDALRYKARSLMELRRMELEQAYRSLVREERRVDSTLSKYEEVCGSGEQDYESDILRLETSLKGVDRAIDQLKSNSTSLLSLTNSLDSLEDEHDLLNKSALHNRKNCSVVRGYLDQSVPDGLRASYYNNPYFRGVPSGFIDHEDVNLMWEDIVPVPGVPHDAFSVRIEGFLRVPSTDVYTFYIRSDCNVRLFLDEEVIVSHGFDPESDNSGPVVTQPINGRPTMNVFIKSNAFHLIGGKRYPITVEYSHQKVLKYYNSNIARLALSWSSTNFPEQIITSDHFFKGSGQNSDISISGLEGQYYTLSILENGAQAFKGVSNFVIADVPGKFIGSRMITMHTKPTEQLVSFEVSNHSVVYVAIPTLSNTHPKDEDGVSFEKSFEVLSVYGIGDNCGTAFTQIEFTIYWKKFQAGNVKLLLPDYTSSIIFILPAVTSGLCKGDVSIIPYTSSDKCVASSSSNELSGCAAGFGNGVPSDVGWITAKGKLDGEFLRRDFAKMVELRYFHFSTRGALRASEVNFRFSDGSQEDFALNDELRYEFRTPVTAEWVRIEIKGVEQLEGTENTTGGVFTLFGVICEGISPVRGKTMDKVDIAFCSGNCDHSNALIIDSGHIKTSHGNLYYGWNTKADRFHCTNDTTTNDSSNGFKLKDNKWSLEVQHHGVYRVKVKLGAMCNDLKGISLTINGYEVLGSENLQHNSTITYIGIINMENVGRIELGSETEGLGLLNPEESEVVGVQNHSGIEIDADFKGIVFRNYIPRDENLRKLCKNSLEDYSAIENTIDQQIDRTILNYQSEDILSLVRPRRQNWDLKRELNRKRQILSSRTDAAILKLLRERRDEDTSQTNNTENQALIHQFPDIDTDDSDDMDIE</sequence>
<dbReference type="InterPro" id="IPR013169">
    <property type="entry name" value="mRNA_splic_Cwf18-like"/>
</dbReference>
<evidence type="ECO:0000313" key="4">
    <source>
        <dbReference type="EMBL" id="SVP88214.1"/>
    </source>
</evidence>
<dbReference type="Gene3D" id="2.10.10.10">
    <property type="entry name" value="Fibronectin, type II, collagen-binding"/>
    <property type="match status" value="1"/>
</dbReference>
<accession>A0A3B0ME87</accession>
<dbReference type="EMBL" id="UIVT01000001">
    <property type="protein sequence ID" value="SVP88214.1"/>
    <property type="molecule type" value="Genomic_DNA"/>
</dbReference>
<protein>
    <submittedName>
        <fullName evidence="4">PA14 domain/cwf18 pre-mRNA splicing factor, putative</fullName>
    </submittedName>
</protein>
<dbReference type="GO" id="GO:0071014">
    <property type="term" value="C:post-mRNA release spliceosomal complex"/>
    <property type="evidence" value="ECO:0007669"/>
    <property type="project" value="TreeGrafter"/>
</dbReference>
<dbReference type="Pfam" id="PF07691">
    <property type="entry name" value="PA14"/>
    <property type="match status" value="1"/>
</dbReference>